<organism evidence="1 2">
    <name type="scientific">Sulfuricella denitrificans (strain DSM 22764 / NBRC 105220 / skB26)</name>
    <dbReference type="NCBI Taxonomy" id="1163617"/>
    <lineage>
        <taxon>Bacteria</taxon>
        <taxon>Pseudomonadati</taxon>
        <taxon>Pseudomonadota</taxon>
        <taxon>Betaproteobacteria</taxon>
        <taxon>Nitrosomonadales</taxon>
        <taxon>Sulfuricellaceae</taxon>
        <taxon>Sulfuricella</taxon>
    </lineage>
</organism>
<proteinExistence type="predicted"/>
<reference evidence="1 2" key="1">
    <citation type="journal article" date="2012" name="Appl. Environ. Microbiol.">
        <title>Draft genome sequence of a psychrotolerant sulfur-oxidizing bacterium, Sulfuricella denitrificans skB26, and proteomic insights into cold adaptation.</title>
        <authorList>
            <person name="Watanabe T."/>
            <person name="Kojima H."/>
            <person name="Fukui M."/>
        </authorList>
    </citation>
    <scope>NUCLEOTIDE SEQUENCE [LARGE SCALE GENOMIC DNA]</scope>
    <source>
        <strain evidence="2">skB26</strain>
    </source>
</reference>
<evidence type="ECO:0000313" key="2">
    <source>
        <dbReference type="Proteomes" id="UP000015559"/>
    </source>
</evidence>
<dbReference type="Proteomes" id="UP000015559">
    <property type="component" value="Chromosome"/>
</dbReference>
<dbReference type="HOGENOM" id="CLU_2620728_0_0_4"/>
<gene>
    <name evidence="1" type="ORF">SCD_n00495</name>
</gene>
<dbReference type="RefSeq" id="WP_009206711.1">
    <property type="nucleotide sequence ID" value="NC_022357.1"/>
</dbReference>
<evidence type="ECO:0008006" key="3">
    <source>
        <dbReference type="Google" id="ProtNLM"/>
    </source>
</evidence>
<protein>
    <recommendedName>
        <fullName evidence="3">WGR domain-containing protein</fullName>
    </recommendedName>
</protein>
<name>S6AB58_SULDS</name>
<dbReference type="EMBL" id="AP013066">
    <property type="protein sequence ID" value="BAN34343.1"/>
    <property type="molecule type" value="Genomic_DNA"/>
</dbReference>
<dbReference type="AlphaFoldDB" id="S6AB58"/>
<sequence length="78" mass="9127">MLYWEKHDHDKNRHSWYAVTFGHDLLGDLVLNRSWGSLGLRSRQHRKQPVCSVDELRTWLQIIGTEREAHGYTVVAVG</sequence>
<accession>S6AB58</accession>
<dbReference type="OrthoDB" id="5801306at2"/>
<keyword evidence="2" id="KW-1185">Reference proteome</keyword>
<dbReference type="STRING" id="1163617.SCD_n00495"/>
<dbReference type="KEGG" id="sdr:SCD_n00495"/>
<evidence type="ECO:0000313" key="1">
    <source>
        <dbReference type="EMBL" id="BAN34343.1"/>
    </source>
</evidence>
<dbReference type="eggNOG" id="COG3831">
    <property type="taxonomic scope" value="Bacteria"/>
</dbReference>